<feature type="transmembrane region" description="Helical" evidence="6">
    <location>
        <begin position="143"/>
        <end position="160"/>
    </location>
</feature>
<feature type="transmembrane region" description="Helical" evidence="6">
    <location>
        <begin position="172"/>
        <end position="190"/>
    </location>
</feature>
<sequence length="406" mass="43966">MDTQEFLKKRKFIIQLGKALHKFGTPAYRLEAHLRRVASTLGIEGYFLITPTTMTFVLQHDADQEYNHMARVNPGDLDLGSLARTDELVNQLLEGERTLDDAIERLQEIADKPAPYGRLMTGLSFMLSPAAFAMLMGTSWQDVFWSGILGLPVYLLVIAAEKSRRMAEMLEPLAAILCAIGACAIAHISPQLNIPVVVLSAIIIFIPGLALTLGLAELAARDLMSGTARIMDAMMLMCKLYFGGMLGLVIGHAIFGDVPQVIPVPLERWHSWLAVPILSATLVILFKARSKDAPWGIIAGIIAFIAAQIGGIYLGESMGIFVGAFAVGIYANLYSRWQKAPASIALLQGIVILVPGSKTYIGLNALISGEVMLNQAQIGAQVFLIFMSLVAGLIFSNVAVTPRSTL</sequence>
<feature type="transmembrane region" description="Helical" evidence="6">
    <location>
        <begin position="240"/>
        <end position="263"/>
    </location>
</feature>
<feature type="transmembrane region" description="Helical" evidence="6">
    <location>
        <begin position="378"/>
        <end position="400"/>
    </location>
</feature>
<comment type="similarity">
    <text evidence="5">Belongs to the ThrE exporter (TC 2.A.79) family.</text>
</comment>
<evidence type="ECO:0000256" key="3">
    <source>
        <dbReference type="ARBA" id="ARBA00022989"/>
    </source>
</evidence>
<feature type="transmembrane region" description="Helical" evidence="6">
    <location>
        <begin position="344"/>
        <end position="366"/>
    </location>
</feature>
<dbReference type="Pfam" id="PF12821">
    <property type="entry name" value="ThrE_2"/>
    <property type="match status" value="1"/>
</dbReference>
<evidence type="ECO:0000313" key="9">
    <source>
        <dbReference type="EMBL" id="MCL2916251.1"/>
    </source>
</evidence>
<feature type="domain" description="Threonine/Serine exporter ThrE" evidence="8">
    <location>
        <begin position="274"/>
        <end position="398"/>
    </location>
</feature>
<dbReference type="InterPro" id="IPR051361">
    <property type="entry name" value="ThrE/Ser_Exporter"/>
</dbReference>
<dbReference type="EMBL" id="JAKIKT010000012">
    <property type="protein sequence ID" value="MCL2916251.1"/>
    <property type="molecule type" value="Genomic_DNA"/>
</dbReference>
<evidence type="ECO:0000256" key="6">
    <source>
        <dbReference type="SAM" id="Phobius"/>
    </source>
</evidence>
<keyword evidence="4 6" id="KW-0472">Membrane</keyword>
<evidence type="ECO:0000259" key="7">
    <source>
        <dbReference type="Pfam" id="PF06738"/>
    </source>
</evidence>
<dbReference type="InterPro" id="IPR024528">
    <property type="entry name" value="ThrE_2"/>
</dbReference>
<feature type="transmembrane region" description="Helical" evidence="6">
    <location>
        <begin position="293"/>
        <end position="314"/>
    </location>
</feature>
<protein>
    <submittedName>
        <fullName evidence="9">Threonine/serine exporter family protein</fullName>
    </submittedName>
</protein>
<feature type="transmembrane region" description="Helical" evidence="6">
    <location>
        <begin position="119"/>
        <end position="137"/>
    </location>
</feature>
<evidence type="ECO:0000256" key="1">
    <source>
        <dbReference type="ARBA" id="ARBA00004141"/>
    </source>
</evidence>
<dbReference type="Pfam" id="PF06738">
    <property type="entry name" value="ThrE"/>
    <property type="match status" value="1"/>
</dbReference>
<evidence type="ECO:0000256" key="5">
    <source>
        <dbReference type="ARBA" id="ARBA00034125"/>
    </source>
</evidence>
<accession>A0ABT0NCS4</accession>
<gene>
    <name evidence="9" type="ORF">L2725_21170</name>
</gene>
<dbReference type="RefSeq" id="WP_249250807.1">
    <property type="nucleotide sequence ID" value="NZ_JAKIKT010000012.1"/>
</dbReference>
<comment type="caution">
    <text evidence="9">The sequence shown here is derived from an EMBL/GenBank/DDBJ whole genome shotgun (WGS) entry which is preliminary data.</text>
</comment>
<feature type="transmembrane region" description="Helical" evidence="6">
    <location>
        <begin position="320"/>
        <end position="337"/>
    </location>
</feature>
<feature type="domain" description="Threonine/serine exporter-like N-terminal" evidence="7">
    <location>
        <begin position="12"/>
        <end position="250"/>
    </location>
</feature>
<name>A0ABT0NCS4_9GAMM</name>
<dbReference type="InterPro" id="IPR010619">
    <property type="entry name" value="ThrE-like_N"/>
</dbReference>
<evidence type="ECO:0000313" key="10">
    <source>
        <dbReference type="Proteomes" id="UP001202831"/>
    </source>
</evidence>
<evidence type="ECO:0000259" key="8">
    <source>
        <dbReference type="Pfam" id="PF12821"/>
    </source>
</evidence>
<dbReference type="Proteomes" id="UP001202831">
    <property type="component" value="Unassembled WGS sequence"/>
</dbReference>
<feature type="transmembrane region" description="Helical" evidence="6">
    <location>
        <begin position="269"/>
        <end position="286"/>
    </location>
</feature>
<evidence type="ECO:0000256" key="2">
    <source>
        <dbReference type="ARBA" id="ARBA00022692"/>
    </source>
</evidence>
<organism evidence="9 10">
    <name type="scientific">Shewanella corallii</name>
    <dbReference type="NCBI Taxonomy" id="560080"/>
    <lineage>
        <taxon>Bacteria</taxon>
        <taxon>Pseudomonadati</taxon>
        <taxon>Pseudomonadota</taxon>
        <taxon>Gammaproteobacteria</taxon>
        <taxon>Alteromonadales</taxon>
        <taxon>Shewanellaceae</taxon>
        <taxon>Shewanella</taxon>
    </lineage>
</organism>
<feature type="transmembrane region" description="Helical" evidence="6">
    <location>
        <begin position="196"/>
        <end position="219"/>
    </location>
</feature>
<keyword evidence="10" id="KW-1185">Reference proteome</keyword>
<comment type="subcellular location">
    <subcellularLocation>
        <location evidence="1">Membrane</location>
        <topology evidence="1">Multi-pass membrane protein</topology>
    </subcellularLocation>
</comment>
<dbReference type="PANTHER" id="PTHR31082">
    <property type="entry name" value="PHEROMONE-REGULATED MEMBRANE PROTEIN 10"/>
    <property type="match status" value="1"/>
</dbReference>
<evidence type="ECO:0000256" key="4">
    <source>
        <dbReference type="ARBA" id="ARBA00023136"/>
    </source>
</evidence>
<reference evidence="9 10" key="1">
    <citation type="submission" date="2022-01" db="EMBL/GenBank/DDBJ databases">
        <title>Whole genome-based taxonomy of the Shewanellaceae.</title>
        <authorList>
            <person name="Martin-Rodriguez A.J."/>
        </authorList>
    </citation>
    <scope>NUCLEOTIDE SEQUENCE [LARGE SCALE GENOMIC DNA]</scope>
    <source>
        <strain evidence="9 10">DSM 21332</strain>
    </source>
</reference>
<dbReference type="PANTHER" id="PTHR31082:SF4">
    <property type="entry name" value="PHEROMONE-REGULATED MEMBRANE PROTEIN 10"/>
    <property type="match status" value="1"/>
</dbReference>
<keyword evidence="2 6" id="KW-0812">Transmembrane</keyword>
<proteinExistence type="inferred from homology"/>
<keyword evidence="3 6" id="KW-1133">Transmembrane helix</keyword>